<reference evidence="2 3" key="1">
    <citation type="submission" date="2016-12" db="EMBL/GenBank/DDBJ databases">
        <title>Thioflexothrix psekupsii D3 genome sequencing and assembly.</title>
        <authorList>
            <person name="Fomenkov A."/>
            <person name="Vincze T."/>
            <person name="Grabovich M."/>
            <person name="Anton B.P."/>
            <person name="Dubinina G."/>
            <person name="Orlova M."/>
            <person name="Belousova E."/>
            <person name="Roberts R.J."/>
        </authorList>
    </citation>
    <scope>NUCLEOTIDE SEQUENCE [LARGE SCALE GENOMIC DNA]</scope>
    <source>
        <strain evidence="2">D3</strain>
    </source>
</reference>
<dbReference type="InterPro" id="IPR027417">
    <property type="entry name" value="P-loop_NTPase"/>
</dbReference>
<gene>
    <name evidence="2" type="ORF">TPSD3_03030</name>
</gene>
<dbReference type="PROSITE" id="PS50104">
    <property type="entry name" value="TIR"/>
    <property type="match status" value="1"/>
</dbReference>
<dbReference type="InterPro" id="IPR035897">
    <property type="entry name" value="Toll_tir_struct_dom_sf"/>
</dbReference>
<protein>
    <recommendedName>
        <fullName evidence="1">TIR domain-containing protein</fullName>
    </recommendedName>
</protein>
<dbReference type="Proteomes" id="UP000194798">
    <property type="component" value="Unassembled WGS sequence"/>
</dbReference>
<dbReference type="SUPFAM" id="SSF52200">
    <property type="entry name" value="Toll/Interleukin receptor TIR domain"/>
    <property type="match status" value="1"/>
</dbReference>
<evidence type="ECO:0000313" key="2">
    <source>
        <dbReference type="EMBL" id="OUD15510.1"/>
    </source>
</evidence>
<dbReference type="Gene3D" id="3.40.50.10140">
    <property type="entry name" value="Toll/interleukin-1 receptor homology (TIR) domain"/>
    <property type="match status" value="1"/>
</dbReference>
<proteinExistence type="predicted"/>
<dbReference type="RefSeq" id="WP_176329705.1">
    <property type="nucleotide sequence ID" value="NZ_MSLT01000006.1"/>
</dbReference>
<sequence>MITKLNVLICYAQQDHAFAETLMNHLVSLEQQNLLTFLDDSKLETLPEPLSYLRQELTRCHTVLLLVSRYFLESPWLNQPQFAPLWREAQQQQCRVVPVILSACNWSALDFCKDQALPKGFVPLERALYPSRAWAVIARKIEEWCHLANSDLPLESERLQMRLSALPVSQTPLVGRQHYLSALDKAFNGADTDIVGIYAGGGVGKTALINAWLKRMAPYYGGAQRVFGWSFYNQEGGYRQSSSLIFFEQALPFFGHQGPLPKTEESRARRLIELMQDRPSLLILDGLEPLQRRPYSRYGELLDMGIKTLLQEIQKKRLGKQRLLILSSRQSLPELNSSKNYRKIELENLSTGESASLLKILGVKGSPWQLIPIARAYSGHALALLLFGNLCVDAYAGEANHHLELPVFSAQEDDGAYALQIIRFYDQQHWLEQAPERLFLQLLSLLDRPMTGMERNVLLAEAELAWPLRGLTELDWYQVHHHLGKLGLFSERRSGAQVHYDTHPLIRHYFSQQLRANQSTLWQQAHFVLFEYFQRLPRDVHPDSLLALEPLYRAVHHACLAGEFRQGLNLYRDRILRGDDYYSTRQLGSYSLDLSLIADFFEDNWQHPTQSDLSVEDQSWLLAQASFYLLSLGRLQEALLPQKMALHIREEMQDWKNATNLILNHVDLLSTLGQLEEALKQIQQGLIWAERSDNLFIQMQGYAKYGRVLFLLGRLEESRQAFMTAETIQAKDQPEHPQLYSLSGTDYAALLLELAKDESQRLMLLKRVDNALDLSQAELGLMSVAFDHLMRGRIYAQLQRWQDSQRELDTAVAGMRKANLVIFIPECLLTRAELCRQQGNLDQARQDLEEAQLLIQRCGMQRYEAEACLIEGHLLLDERCEQINRINSHTVPRLQVSYGDYSFFRAEQVYMQAARLIRELPYPLKQAELSLLAARLAYYTQYPEDAYAHLDLAKTHIFKHQQWRLLTRWEQIHEEVA</sequence>
<dbReference type="SUPFAM" id="SSF48452">
    <property type="entry name" value="TPR-like"/>
    <property type="match status" value="2"/>
</dbReference>
<keyword evidence="3" id="KW-1185">Reference proteome</keyword>
<accession>A0A251XBQ5</accession>
<name>A0A251XBQ5_9GAMM</name>
<dbReference type="Pfam" id="PF13676">
    <property type="entry name" value="TIR_2"/>
    <property type="match status" value="1"/>
</dbReference>
<dbReference type="Gene3D" id="3.40.50.300">
    <property type="entry name" value="P-loop containing nucleotide triphosphate hydrolases"/>
    <property type="match status" value="1"/>
</dbReference>
<evidence type="ECO:0000313" key="3">
    <source>
        <dbReference type="Proteomes" id="UP000194798"/>
    </source>
</evidence>
<dbReference type="AlphaFoldDB" id="A0A251XBQ5"/>
<dbReference type="InterPro" id="IPR011990">
    <property type="entry name" value="TPR-like_helical_dom_sf"/>
</dbReference>
<organism evidence="2 3">
    <name type="scientific">Thioflexithrix psekupsensis</name>
    <dbReference type="NCBI Taxonomy" id="1570016"/>
    <lineage>
        <taxon>Bacteria</taxon>
        <taxon>Pseudomonadati</taxon>
        <taxon>Pseudomonadota</taxon>
        <taxon>Gammaproteobacteria</taxon>
        <taxon>Thiotrichales</taxon>
        <taxon>Thioflexithrix</taxon>
    </lineage>
</organism>
<dbReference type="GO" id="GO:0007165">
    <property type="term" value="P:signal transduction"/>
    <property type="evidence" value="ECO:0007669"/>
    <property type="project" value="InterPro"/>
</dbReference>
<comment type="caution">
    <text evidence="2">The sequence shown here is derived from an EMBL/GenBank/DDBJ whole genome shotgun (WGS) entry which is preliminary data.</text>
</comment>
<feature type="domain" description="TIR" evidence="1">
    <location>
        <begin position="3"/>
        <end position="128"/>
    </location>
</feature>
<dbReference type="EMBL" id="MSLT01000006">
    <property type="protein sequence ID" value="OUD15510.1"/>
    <property type="molecule type" value="Genomic_DNA"/>
</dbReference>
<dbReference type="Gene3D" id="1.25.40.10">
    <property type="entry name" value="Tetratricopeptide repeat domain"/>
    <property type="match status" value="1"/>
</dbReference>
<dbReference type="InterPro" id="IPR000157">
    <property type="entry name" value="TIR_dom"/>
</dbReference>
<evidence type="ECO:0000259" key="1">
    <source>
        <dbReference type="PROSITE" id="PS50104"/>
    </source>
</evidence>
<dbReference type="SUPFAM" id="SSF52540">
    <property type="entry name" value="P-loop containing nucleoside triphosphate hydrolases"/>
    <property type="match status" value="1"/>
</dbReference>